<name>A0A368GTR7_ANCCA</name>
<proteinExistence type="predicted"/>
<dbReference type="OrthoDB" id="5809766at2759"/>
<dbReference type="AlphaFoldDB" id="A0A368GTR7"/>
<dbReference type="Pfam" id="PF16020">
    <property type="entry name" value="Deltameth_res"/>
    <property type="match status" value="1"/>
</dbReference>
<accession>A0A368GTR7</accession>
<gene>
    <name evidence="3" type="ORF">ANCCAN_06108</name>
</gene>
<organism evidence="3 4">
    <name type="scientific">Ancylostoma caninum</name>
    <name type="common">Dog hookworm</name>
    <dbReference type="NCBI Taxonomy" id="29170"/>
    <lineage>
        <taxon>Eukaryota</taxon>
        <taxon>Metazoa</taxon>
        <taxon>Ecdysozoa</taxon>
        <taxon>Nematoda</taxon>
        <taxon>Chromadorea</taxon>
        <taxon>Rhabditida</taxon>
        <taxon>Rhabditina</taxon>
        <taxon>Rhabditomorpha</taxon>
        <taxon>Strongyloidea</taxon>
        <taxon>Ancylostomatidae</taxon>
        <taxon>Ancylostomatinae</taxon>
        <taxon>Ancylostoma</taxon>
    </lineage>
</organism>
<dbReference type="Proteomes" id="UP000252519">
    <property type="component" value="Unassembled WGS sequence"/>
</dbReference>
<dbReference type="EMBL" id="JOJR01000056">
    <property type="protein sequence ID" value="RCN47771.1"/>
    <property type="molecule type" value="Genomic_DNA"/>
</dbReference>
<keyword evidence="1" id="KW-0812">Transmembrane</keyword>
<evidence type="ECO:0000313" key="4">
    <source>
        <dbReference type="Proteomes" id="UP000252519"/>
    </source>
</evidence>
<feature type="domain" description="Deltamethrin resistance protein prag01" evidence="2">
    <location>
        <begin position="43"/>
        <end position="81"/>
    </location>
</feature>
<comment type="caution">
    <text evidence="3">The sequence shown here is derived from an EMBL/GenBank/DDBJ whole genome shotgun (WGS) entry which is preliminary data.</text>
</comment>
<reference evidence="3 4" key="1">
    <citation type="submission" date="2014-10" db="EMBL/GenBank/DDBJ databases">
        <title>Draft genome of the hookworm Ancylostoma caninum.</title>
        <authorList>
            <person name="Mitreva M."/>
        </authorList>
    </citation>
    <scope>NUCLEOTIDE SEQUENCE [LARGE SCALE GENOMIC DNA]</scope>
    <source>
        <strain evidence="3 4">Baltimore</strain>
    </source>
</reference>
<keyword evidence="1" id="KW-0472">Membrane</keyword>
<feature type="transmembrane region" description="Helical" evidence="1">
    <location>
        <begin position="61"/>
        <end position="79"/>
    </location>
</feature>
<evidence type="ECO:0000259" key="2">
    <source>
        <dbReference type="Pfam" id="PF16020"/>
    </source>
</evidence>
<keyword evidence="4" id="KW-1185">Reference proteome</keyword>
<evidence type="ECO:0000313" key="3">
    <source>
        <dbReference type="EMBL" id="RCN47771.1"/>
    </source>
</evidence>
<evidence type="ECO:0000256" key="1">
    <source>
        <dbReference type="SAM" id="Phobius"/>
    </source>
</evidence>
<keyword evidence="1" id="KW-1133">Transmembrane helix</keyword>
<dbReference type="STRING" id="29170.A0A368GTR7"/>
<dbReference type="InterPro" id="IPR031973">
    <property type="entry name" value="Deltameth_res_prag01"/>
</dbReference>
<protein>
    <recommendedName>
        <fullName evidence="2">Deltamethrin resistance protein prag01 domain-containing protein</fullName>
    </recommendedName>
</protein>
<sequence>MNRALFSRFMALRRAASMQPKRFGSGGHHEVLNPGPPVTLDYMAVPFQPYAKVHAELQAKFNRYLFISATMFIVSFGLVSKHSFFLSIISEAFCTFPYETFITDF</sequence>